<accession>D3PDL5</accession>
<evidence type="ECO:0000313" key="1">
    <source>
        <dbReference type="EMBL" id="BAI80688.1"/>
    </source>
</evidence>
<dbReference type="AlphaFoldDB" id="D3PDL5"/>
<dbReference type="Proteomes" id="UP000001520">
    <property type="component" value="Chromosome"/>
</dbReference>
<keyword evidence="2" id="KW-1185">Reference proteome</keyword>
<name>D3PDL5_DEFDS</name>
<evidence type="ECO:0000313" key="2">
    <source>
        <dbReference type="Proteomes" id="UP000001520"/>
    </source>
</evidence>
<dbReference type="STRING" id="639282.DEFDS_1220"/>
<organism evidence="1 2">
    <name type="scientific">Deferribacter desulfuricans (strain DSM 14783 / JCM 11476 / NBRC 101012 / SSM1)</name>
    <dbReference type="NCBI Taxonomy" id="639282"/>
    <lineage>
        <taxon>Bacteria</taxon>
        <taxon>Pseudomonadati</taxon>
        <taxon>Deferribacterota</taxon>
        <taxon>Deferribacteres</taxon>
        <taxon>Deferribacterales</taxon>
        <taxon>Deferribacteraceae</taxon>
        <taxon>Deferribacter</taxon>
    </lineage>
</organism>
<proteinExistence type="predicted"/>
<sequence>MEQFSDIIIVLRLLRQLLMPRNDPKLLSLRALAKQSEVLKYYYCATSSTELFTNKNSYFAI</sequence>
<dbReference type="HOGENOM" id="CLU_2914828_0_0_0"/>
<protein>
    <submittedName>
        <fullName evidence="1">Uncharacterized protein</fullName>
    </submittedName>
</protein>
<dbReference type="KEGG" id="ddf:DEFDS_1220"/>
<reference evidence="1 2" key="1">
    <citation type="journal article" date="2010" name="DNA Res.">
        <title>Bacterial lifestyle in a deep-sea hydrothermal vent chimney revealed by the genome sequence of the thermophilic bacterium Deferribacter desulfuricans SSM1.</title>
        <authorList>
            <person name="Takaki Y."/>
            <person name="Shimamura S."/>
            <person name="Nakagawa S."/>
            <person name="Fukuhara Y."/>
            <person name="Horikawa H."/>
            <person name="Ankai A."/>
            <person name="Harada T."/>
            <person name="Hosoyama A."/>
            <person name="Oguchi A."/>
            <person name="Fukui S."/>
            <person name="Fujita N."/>
            <person name="Takami H."/>
            <person name="Takai K."/>
        </authorList>
    </citation>
    <scope>NUCLEOTIDE SEQUENCE [LARGE SCALE GENOMIC DNA]</scope>
    <source>
        <strain evidence="2">DSM 14783 / JCM 11476 / NBRC 101012 / SSM1</strain>
    </source>
</reference>
<gene>
    <name evidence="1" type="ordered locus">DEFDS_1220</name>
</gene>
<dbReference type="EMBL" id="AP011529">
    <property type="protein sequence ID" value="BAI80688.1"/>
    <property type="molecule type" value="Genomic_DNA"/>
</dbReference>